<dbReference type="Proteomes" id="UP000488956">
    <property type="component" value="Unassembled WGS sequence"/>
</dbReference>
<evidence type="ECO:0000313" key="4">
    <source>
        <dbReference type="EMBL" id="KAE9334891.1"/>
    </source>
</evidence>
<dbReference type="Proteomes" id="UP000476176">
    <property type="component" value="Unassembled WGS sequence"/>
</dbReference>
<dbReference type="AlphaFoldDB" id="A0A6G0KNP4"/>
<accession>A0A6G0KNP4</accession>
<evidence type="ECO:0000313" key="2">
    <source>
        <dbReference type="EMBL" id="KAE9093598.1"/>
    </source>
</evidence>
<name>A0A6G0KNP4_9STRA</name>
<feature type="signal peptide" evidence="1">
    <location>
        <begin position="1"/>
        <end position="23"/>
    </location>
</feature>
<gene>
    <name evidence="3" type="ORF">PF004_g17068</name>
    <name evidence="4" type="ORF">PF008_g13746</name>
    <name evidence="2" type="ORF">PF010_g17421</name>
</gene>
<evidence type="ECO:0000313" key="7">
    <source>
        <dbReference type="Proteomes" id="UP000488956"/>
    </source>
</evidence>
<keyword evidence="1" id="KW-0732">Signal</keyword>
<organism evidence="2 7">
    <name type="scientific">Phytophthora fragariae</name>
    <dbReference type="NCBI Taxonomy" id="53985"/>
    <lineage>
        <taxon>Eukaryota</taxon>
        <taxon>Sar</taxon>
        <taxon>Stramenopiles</taxon>
        <taxon>Oomycota</taxon>
        <taxon>Peronosporomycetes</taxon>
        <taxon>Peronosporales</taxon>
        <taxon>Peronosporaceae</taxon>
        <taxon>Phytophthora</taxon>
    </lineage>
</organism>
<evidence type="ECO:0000256" key="1">
    <source>
        <dbReference type="SAM" id="SignalP"/>
    </source>
</evidence>
<evidence type="ECO:0000313" key="5">
    <source>
        <dbReference type="Proteomes" id="UP000476176"/>
    </source>
</evidence>
<dbReference type="Proteomes" id="UP000486351">
    <property type="component" value="Unassembled WGS sequence"/>
</dbReference>
<dbReference type="EMBL" id="QXFY01000826">
    <property type="protein sequence ID" value="KAE9334891.1"/>
    <property type="molecule type" value="Genomic_DNA"/>
</dbReference>
<evidence type="ECO:0008006" key="8">
    <source>
        <dbReference type="Google" id="ProtNLM"/>
    </source>
</evidence>
<dbReference type="EMBL" id="QXFX01001257">
    <property type="protein sequence ID" value="KAE9093598.1"/>
    <property type="molecule type" value="Genomic_DNA"/>
</dbReference>
<dbReference type="EMBL" id="QXGC01001252">
    <property type="protein sequence ID" value="KAE9207306.1"/>
    <property type="molecule type" value="Genomic_DNA"/>
</dbReference>
<sequence length="82" mass="9572">MVRCTTWFGILSCFKLIWWSAWACMTPLGRSLRVDLRDYRVVEVAGWGAGYRVTFLTVDAMLRTLVRPFYKSKVLYNSKSNL</sequence>
<proteinExistence type="predicted"/>
<comment type="caution">
    <text evidence="2">The sequence shown here is derived from an EMBL/GenBank/DDBJ whole genome shotgun (WGS) entry which is preliminary data.</text>
</comment>
<reference evidence="5 6" key="1">
    <citation type="submission" date="2018-09" db="EMBL/GenBank/DDBJ databases">
        <title>Genomic investigation of the strawberry pathogen Phytophthora fragariae indicates pathogenicity is determined by transcriptional variation in three key races.</title>
        <authorList>
            <person name="Adams T.M."/>
            <person name="Armitage A.D."/>
            <person name="Sobczyk M.K."/>
            <person name="Bates H.J."/>
            <person name="Dunwell J.M."/>
            <person name="Nellist C.F."/>
            <person name="Harrison R.J."/>
        </authorList>
    </citation>
    <scope>NUCLEOTIDE SEQUENCE [LARGE SCALE GENOMIC DNA]</scope>
    <source>
        <strain evidence="3 5">BC-23</strain>
        <strain evidence="4 6">NOV-77</strain>
        <strain evidence="2 7">ONT-3</strain>
    </source>
</reference>
<evidence type="ECO:0000313" key="6">
    <source>
        <dbReference type="Proteomes" id="UP000486351"/>
    </source>
</evidence>
<evidence type="ECO:0000313" key="3">
    <source>
        <dbReference type="EMBL" id="KAE9207306.1"/>
    </source>
</evidence>
<protein>
    <recommendedName>
        <fullName evidence="8">Secreted protein</fullName>
    </recommendedName>
</protein>
<feature type="chain" id="PRO_5036384544" description="Secreted protein" evidence="1">
    <location>
        <begin position="24"/>
        <end position="82"/>
    </location>
</feature>